<dbReference type="EMBL" id="AFQD01000230">
    <property type="protein sequence ID" value="EGQ79558.1"/>
    <property type="molecule type" value="Genomic_DNA"/>
</dbReference>
<feature type="domain" description="Phosphatidylglycerol lysyltransferase C-terminal" evidence="1">
    <location>
        <begin position="2"/>
        <end position="126"/>
    </location>
</feature>
<dbReference type="HOGENOM" id="CLU_137670_0_0_0"/>
<sequence length="130" mass="15262">MIDFQEKWYKIHSESGEEILKNENEGILNLLKNFDKLDLKGGFLKINNQIIAYSLGEALTDKMVLIHTEKALIDYIGSYQAINMIFLQEEWQGYELVNREDDFGDEGLREAKMSYKPLYLQKKYSIEKSK</sequence>
<evidence type="ECO:0000313" key="2">
    <source>
        <dbReference type="EMBL" id="EGQ79558.1"/>
    </source>
</evidence>
<proteinExistence type="predicted"/>
<protein>
    <recommendedName>
        <fullName evidence="1">Phosphatidylglycerol lysyltransferase C-terminal domain-containing protein</fullName>
    </recommendedName>
</protein>
<name>F9ENA1_9FUSO</name>
<dbReference type="InterPro" id="IPR016732">
    <property type="entry name" value="UCP018688"/>
</dbReference>
<dbReference type="Pfam" id="PF09924">
    <property type="entry name" value="LPG_synthase_C"/>
    <property type="match status" value="1"/>
</dbReference>
<dbReference type="PANTHER" id="PTHR41373">
    <property type="entry name" value="DUF2156 DOMAIN-CONTAINING PROTEIN"/>
    <property type="match status" value="1"/>
</dbReference>
<dbReference type="AlphaFoldDB" id="F9ENA1"/>
<dbReference type="PATRIC" id="fig|997347.4.peg.1314"/>
<gene>
    <name evidence="2" type="ORF">HMPREF9094_1406</name>
</gene>
<comment type="caution">
    <text evidence="2">The sequence shown here is derived from an EMBL/GenBank/DDBJ whole genome shotgun (WGS) entry which is preliminary data.</text>
</comment>
<evidence type="ECO:0000313" key="3">
    <source>
        <dbReference type="Proteomes" id="UP000005392"/>
    </source>
</evidence>
<dbReference type="InterPro" id="IPR024320">
    <property type="entry name" value="LPG_synthase_C"/>
</dbReference>
<accession>F9ENA1</accession>
<reference evidence="2 3" key="1">
    <citation type="submission" date="2011-05" db="EMBL/GenBank/DDBJ databases">
        <authorList>
            <person name="Muzny D."/>
            <person name="Qin X."/>
            <person name="Deng J."/>
            <person name="Jiang H."/>
            <person name="Liu Y."/>
            <person name="Qu J."/>
            <person name="Song X.-Z."/>
            <person name="Zhang L."/>
            <person name="Thornton R."/>
            <person name="Coyle M."/>
            <person name="Francisco L."/>
            <person name="Jackson L."/>
            <person name="Javaid M."/>
            <person name="Korchina V."/>
            <person name="Kovar C."/>
            <person name="Mata R."/>
            <person name="Mathew T."/>
            <person name="Ngo R."/>
            <person name="Nguyen L."/>
            <person name="Nguyen N."/>
            <person name="Okwuonu G."/>
            <person name="Ongeri F."/>
            <person name="Pham C."/>
            <person name="Simmons D."/>
            <person name="Wilczek-Boney K."/>
            <person name="Hale W."/>
            <person name="Jakkamsetti A."/>
            <person name="Pham P."/>
            <person name="Ruth R."/>
            <person name="San Lucas F."/>
            <person name="Warren J."/>
            <person name="Zhang J."/>
            <person name="Zhao Z."/>
            <person name="Zhou C."/>
            <person name="Zhu D."/>
            <person name="Lee S."/>
            <person name="Bess C."/>
            <person name="Blankenburg K."/>
            <person name="Forbes L."/>
            <person name="Fu Q."/>
            <person name="Gubbala S."/>
            <person name="Hirani K."/>
            <person name="Jayaseelan J.C."/>
            <person name="Lara F."/>
            <person name="Munidasa M."/>
            <person name="Palculict T."/>
            <person name="Patil S."/>
            <person name="Pu L.-L."/>
            <person name="Saada N."/>
            <person name="Tang L."/>
            <person name="Weissenberger G."/>
            <person name="Zhu Y."/>
            <person name="Hemphill L."/>
            <person name="Shang Y."/>
            <person name="Youmans B."/>
            <person name="Ayvaz T."/>
            <person name="Ross M."/>
            <person name="Santibanez J."/>
            <person name="Aqrawi P."/>
            <person name="Gross S."/>
            <person name="Joshi V."/>
            <person name="Fowler G."/>
            <person name="Nazareth L."/>
            <person name="Reid J."/>
            <person name="Worley K."/>
            <person name="Petrosino J."/>
            <person name="Highlander S."/>
            <person name="Gibbs R."/>
        </authorList>
    </citation>
    <scope>NUCLEOTIDE SEQUENCE [LARGE SCALE GENOMIC DNA]</scope>
    <source>
        <strain evidence="2 3">ATCC 51191</strain>
    </source>
</reference>
<dbReference type="SUPFAM" id="SSF55729">
    <property type="entry name" value="Acyl-CoA N-acyltransferases (Nat)"/>
    <property type="match status" value="1"/>
</dbReference>
<evidence type="ECO:0000259" key="1">
    <source>
        <dbReference type="Pfam" id="PF09924"/>
    </source>
</evidence>
<dbReference type="PANTHER" id="PTHR41373:SF1">
    <property type="entry name" value="PHOSPHATIDYLGLYCEROL LYSYLTRANSFERASE C-TERMINAL DOMAIN-CONTAINING PROTEIN"/>
    <property type="match status" value="1"/>
</dbReference>
<dbReference type="Gene3D" id="3.40.630.30">
    <property type="match status" value="1"/>
</dbReference>
<keyword evidence="3" id="KW-1185">Reference proteome</keyword>
<dbReference type="InterPro" id="IPR016181">
    <property type="entry name" value="Acyl_CoA_acyltransferase"/>
</dbReference>
<organism evidence="2 3">
    <name type="scientific">Fusobacterium animalis ATCC 51191</name>
    <dbReference type="NCBI Taxonomy" id="997347"/>
    <lineage>
        <taxon>Bacteria</taxon>
        <taxon>Fusobacteriati</taxon>
        <taxon>Fusobacteriota</taxon>
        <taxon>Fusobacteriia</taxon>
        <taxon>Fusobacteriales</taxon>
        <taxon>Fusobacteriaceae</taxon>
        <taxon>Fusobacterium</taxon>
    </lineage>
</organism>
<dbReference type="Proteomes" id="UP000005392">
    <property type="component" value="Unassembled WGS sequence"/>
</dbReference>